<sequence>MGKVSGSPNKSFQGQNPNYLGHHNFVRSCHVILQVSSSLCKRDELQSQMLELTDNCPSVPDYIHLSEIHFLNILDGSWILNEMPNFRGRQYFLKLGQYRRFLDRGAVNAKVGI</sequence>
<dbReference type="PROSITE" id="PS50915">
    <property type="entry name" value="CRYSTALLIN_BETA_GAMMA"/>
    <property type="match status" value="1"/>
</dbReference>
<evidence type="ECO:0000256" key="1">
    <source>
        <dbReference type="ARBA" id="ARBA00003689"/>
    </source>
</evidence>
<dbReference type="PANTHER" id="PTHR11818">
    <property type="entry name" value="BETA/GAMMA CRYSTALLIN"/>
    <property type="match status" value="1"/>
</dbReference>
<proteinExistence type="inferred from homology"/>
<dbReference type="Proteomes" id="UP000694424">
    <property type="component" value="Unplaced"/>
</dbReference>
<reference evidence="5" key="1">
    <citation type="submission" date="2025-08" db="UniProtKB">
        <authorList>
            <consortium name="Ensembl"/>
        </authorList>
    </citation>
    <scope>IDENTIFICATION</scope>
</reference>
<dbReference type="SUPFAM" id="SSF49695">
    <property type="entry name" value="gamma-Crystallin-like"/>
    <property type="match status" value="1"/>
</dbReference>
<comment type="similarity">
    <text evidence="2">Belongs to the beta/gamma-crystallin family.</text>
</comment>
<comment type="function">
    <text evidence="1">Crystallins are the dominant structural components of the vertebrate eye lens.</text>
</comment>
<protein>
    <recommendedName>
        <fullName evidence="4">Beta/gamma crystallin 'Greek key' domain-containing protein</fullName>
    </recommendedName>
</protein>
<dbReference type="Gene3D" id="2.60.20.10">
    <property type="entry name" value="Crystallins"/>
    <property type="match status" value="1"/>
</dbReference>
<accession>A0A8B9SE90</accession>
<dbReference type="InterPro" id="IPR050252">
    <property type="entry name" value="Beta/Gamma-Crystallin"/>
</dbReference>
<keyword evidence="6" id="KW-1185">Reference proteome</keyword>
<evidence type="ECO:0000313" key="6">
    <source>
        <dbReference type="Proteomes" id="UP000694424"/>
    </source>
</evidence>
<dbReference type="Pfam" id="PF00030">
    <property type="entry name" value="Crystall"/>
    <property type="match status" value="1"/>
</dbReference>
<organism evidence="5 6">
    <name type="scientific">Apteryx owenii</name>
    <name type="common">Little spotted kiwi</name>
    <dbReference type="NCBI Taxonomy" id="8824"/>
    <lineage>
        <taxon>Eukaryota</taxon>
        <taxon>Metazoa</taxon>
        <taxon>Chordata</taxon>
        <taxon>Craniata</taxon>
        <taxon>Vertebrata</taxon>
        <taxon>Euteleostomi</taxon>
        <taxon>Archelosauria</taxon>
        <taxon>Archosauria</taxon>
        <taxon>Dinosauria</taxon>
        <taxon>Saurischia</taxon>
        <taxon>Theropoda</taxon>
        <taxon>Coelurosauria</taxon>
        <taxon>Aves</taxon>
        <taxon>Palaeognathae</taxon>
        <taxon>Apterygiformes</taxon>
        <taxon>Apterygidae</taxon>
        <taxon>Apteryx</taxon>
    </lineage>
</organism>
<evidence type="ECO:0000256" key="3">
    <source>
        <dbReference type="ARBA" id="ARBA00022737"/>
    </source>
</evidence>
<evidence type="ECO:0000313" key="5">
    <source>
        <dbReference type="Ensembl" id="ENSAOWP00000027145.1"/>
    </source>
</evidence>
<dbReference type="InterPro" id="IPR001064">
    <property type="entry name" value="Beta/gamma_crystallin"/>
</dbReference>
<dbReference type="SMART" id="SM00247">
    <property type="entry name" value="XTALbg"/>
    <property type="match status" value="1"/>
</dbReference>
<dbReference type="PANTHER" id="PTHR11818:SF101">
    <property type="entry name" value="GAMMA-CRYSTALLIN B"/>
    <property type="match status" value="1"/>
</dbReference>
<dbReference type="GO" id="GO:0005212">
    <property type="term" value="F:structural constituent of eye lens"/>
    <property type="evidence" value="ECO:0007669"/>
    <property type="project" value="TreeGrafter"/>
</dbReference>
<dbReference type="InterPro" id="IPR011024">
    <property type="entry name" value="G_crystallin-like"/>
</dbReference>
<evidence type="ECO:0000259" key="4">
    <source>
        <dbReference type="PROSITE" id="PS50915"/>
    </source>
</evidence>
<keyword evidence="3" id="KW-0677">Repeat</keyword>
<reference evidence="5" key="2">
    <citation type="submission" date="2025-09" db="UniProtKB">
        <authorList>
            <consortium name="Ensembl"/>
        </authorList>
    </citation>
    <scope>IDENTIFICATION</scope>
</reference>
<dbReference type="Ensembl" id="ENSAOWT00000030756.1">
    <property type="protein sequence ID" value="ENSAOWP00000027145.1"/>
    <property type="gene ID" value="ENSAOWG00000018288.1"/>
</dbReference>
<dbReference type="GO" id="GO:0007601">
    <property type="term" value="P:visual perception"/>
    <property type="evidence" value="ECO:0007669"/>
    <property type="project" value="TreeGrafter"/>
</dbReference>
<evidence type="ECO:0000256" key="2">
    <source>
        <dbReference type="ARBA" id="ARBA00009646"/>
    </source>
</evidence>
<dbReference type="GO" id="GO:0002088">
    <property type="term" value="P:lens development in camera-type eye"/>
    <property type="evidence" value="ECO:0007669"/>
    <property type="project" value="TreeGrafter"/>
</dbReference>
<dbReference type="AlphaFoldDB" id="A0A8B9SE90"/>
<name>A0A8B9SE90_APTOW</name>
<feature type="domain" description="Beta/gamma crystallin 'Greek key'" evidence="4">
    <location>
        <begin position="76"/>
        <end position="113"/>
    </location>
</feature>